<dbReference type="GO" id="GO:0016746">
    <property type="term" value="F:acyltransferase activity"/>
    <property type="evidence" value="ECO:0007669"/>
    <property type="project" value="UniProtKB-KW"/>
</dbReference>
<feature type="domain" description="SGNH" evidence="3">
    <location>
        <begin position="395"/>
        <end position="639"/>
    </location>
</feature>
<feature type="transmembrane region" description="Helical" evidence="1">
    <location>
        <begin position="286"/>
        <end position="304"/>
    </location>
</feature>
<protein>
    <submittedName>
        <fullName evidence="4">Acyltransferase family protein</fullName>
        <ecNumber evidence="4">2.3.1.-</ecNumber>
    </submittedName>
</protein>
<dbReference type="EC" id="2.3.1.-" evidence="4"/>
<dbReference type="InterPro" id="IPR050879">
    <property type="entry name" value="Acyltransferase_3"/>
</dbReference>
<feature type="transmembrane region" description="Helical" evidence="1">
    <location>
        <begin position="75"/>
        <end position="92"/>
    </location>
</feature>
<feature type="transmembrane region" description="Helical" evidence="1">
    <location>
        <begin position="223"/>
        <end position="240"/>
    </location>
</feature>
<feature type="transmembrane region" description="Helical" evidence="1">
    <location>
        <begin position="349"/>
        <end position="366"/>
    </location>
</feature>
<sequence length="653" mass="74487">MKYRSDIDGLRAIAVGLVILNHVGFSFFTGGFVGVDVFFVISGFLITSIIFPMIIENKFSFTWFLSRRIKRLMPVLLFVIFITIIVFSFVLLPRDLMLFYRSVIWVVLYVGNFFFWREHGGYFNGGSQEAPLLHTWSLAVEEQYYLLWPLMLLMAVKFLGAKVTAYLSLVVFVAATVFSQWGTEVTLGAAYYLLPTRFFELLMGSCLAIFWQKLPTISVKAQHLLSIIGLFLIIASALFLSEHSPFPGYNALYPVVGTALLIFSTTGVVNKFLSLKWMVFTGNISYSLYLWHWPVFVLVRYTAIEFTLPVQLFCIVFIYALSVLSYKFIEQPMRSMKLNSFAPIARTMYVIPAVVLIFIASSGVYFNGYKYRFSPEVVKMDEALNSFASKSRVGCHAAFRNSEQRPDDKCIFGLAEREQTASFFIIGDSHANHLLPLFQTLAAEGNLSGQDYTLDRCIPILDLNWGTNEFFAKKCRARNELAKQHIQSNNFDYVVLAASWPHYTSKRLYTEQQVFDESEKRALLKEKLSHTLQVIVEAGSVPLFVEDTPSLHGKSHKCPIKKEVFNNALDCSMTRVENIMLDGILDELKLKFPTLVVMHPHQLFCNDNQCVMALNGLPLYRDDNHLNEQGAKYLGKLYSQNYSNPLLNNLMTK</sequence>
<feature type="domain" description="Acyltransferase 3" evidence="2">
    <location>
        <begin position="6"/>
        <end position="325"/>
    </location>
</feature>
<dbReference type="Pfam" id="PF01757">
    <property type="entry name" value="Acyl_transf_3"/>
    <property type="match status" value="1"/>
</dbReference>
<keyword evidence="4" id="KW-0808">Transferase</keyword>
<dbReference type="Proteomes" id="UP001301442">
    <property type="component" value="Chromosome"/>
</dbReference>
<dbReference type="Pfam" id="PF19040">
    <property type="entry name" value="SGNH"/>
    <property type="match status" value="1"/>
</dbReference>
<proteinExistence type="predicted"/>
<gene>
    <name evidence="4" type="ORF">RI844_14815</name>
</gene>
<feature type="transmembrane region" description="Helical" evidence="1">
    <location>
        <begin position="189"/>
        <end position="211"/>
    </location>
</feature>
<feature type="transmembrane region" description="Helical" evidence="1">
    <location>
        <begin position="98"/>
        <end position="116"/>
    </location>
</feature>
<evidence type="ECO:0000256" key="1">
    <source>
        <dbReference type="SAM" id="Phobius"/>
    </source>
</evidence>
<dbReference type="PANTHER" id="PTHR23028:SF53">
    <property type="entry name" value="ACYL_TRANSF_3 DOMAIN-CONTAINING PROTEIN"/>
    <property type="match status" value="1"/>
</dbReference>
<feature type="transmembrane region" description="Helical" evidence="1">
    <location>
        <begin position="252"/>
        <end position="274"/>
    </location>
</feature>
<keyword evidence="1" id="KW-0472">Membrane</keyword>
<dbReference type="InterPro" id="IPR002656">
    <property type="entry name" value="Acyl_transf_3_dom"/>
</dbReference>
<evidence type="ECO:0000259" key="3">
    <source>
        <dbReference type="Pfam" id="PF19040"/>
    </source>
</evidence>
<dbReference type="EMBL" id="CP136600">
    <property type="protein sequence ID" value="WOH36632.1"/>
    <property type="molecule type" value="Genomic_DNA"/>
</dbReference>
<accession>A0ABZ0GL68</accession>
<feature type="transmembrane region" description="Helical" evidence="1">
    <location>
        <begin position="163"/>
        <end position="183"/>
    </location>
</feature>
<evidence type="ECO:0000259" key="2">
    <source>
        <dbReference type="Pfam" id="PF01757"/>
    </source>
</evidence>
<dbReference type="RefSeq" id="WP_348395444.1">
    <property type="nucleotide sequence ID" value="NZ_CP136600.1"/>
</dbReference>
<dbReference type="PANTHER" id="PTHR23028">
    <property type="entry name" value="ACETYLTRANSFERASE"/>
    <property type="match status" value="1"/>
</dbReference>
<evidence type="ECO:0000313" key="4">
    <source>
        <dbReference type="EMBL" id="WOH36632.1"/>
    </source>
</evidence>
<name>A0ABZ0GL68_9GAMM</name>
<organism evidence="4 5">
    <name type="scientific">Thalassotalea fonticola</name>
    <dbReference type="NCBI Taxonomy" id="3065649"/>
    <lineage>
        <taxon>Bacteria</taxon>
        <taxon>Pseudomonadati</taxon>
        <taxon>Pseudomonadota</taxon>
        <taxon>Gammaproteobacteria</taxon>
        <taxon>Alteromonadales</taxon>
        <taxon>Colwelliaceae</taxon>
        <taxon>Thalassotalea</taxon>
    </lineage>
</organism>
<feature type="transmembrane region" description="Helical" evidence="1">
    <location>
        <begin position="12"/>
        <end position="31"/>
    </location>
</feature>
<keyword evidence="1" id="KW-0812">Transmembrane</keyword>
<feature type="transmembrane region" description="Helical" evidence="1">
    <location>
        <begin position="37"/>
        <end position="55"/>
    </location>
</feature>
<evidence type="ECO:0000313" key="5">
    <source>
        <dbReference type="Proteomes" id="UP001301442"/>
    </source>
</evidence>
<keyword evidence="1" id="KW-1133">Transmembrane helix</keyword>
<dbReference type="InterPro" id="IPR043968">
    <property type="entry name" value="SGNH"/>
</dbReference>
<keyword evidence="5" id="KW-1185">Reference proteome</keyword>
<reference evidence="4 5" key="1">
    <citation type="submission" date="2023-09" db="EMBL/GenBank/DDBJ databases">
        <authorList>
            <person name="Qi X."/>
        </authorList>
    </citation>
    <scope>NUCLEOTIDE SEQUENCE [LARGE SCALE GENOMIC DNA]</scope>
    <source>
        <strain evidence="4 5">S1-1</strain>
    </source>
</reference>
<keyword evidence="4" id="KW-0012">Acyltransferase</keyword>
<feature type="transmembrane region" description="Helical" evidence="1">
    <location>
        <begin position="310"/>
        <end position="329"/>
    </location>
</feature>